<evidence type="ECO:0000256" key="1">
    <source>
        <dbReference type="SAM" id="MobiDB-lite"/>
    </source>
</evidence>
<feature type="compositionally biased region" description="Polar residues" evidence="1">
    <location>
        <begin position="1"/>
        <end position="10"/>
    </location>
</feature>
<organism evidence="2 3">
    <name type="scientific">Ensete ventricosum</name>
    <name type="common">Abyssinian banana</name>
    <name type="synonym">Musa ensete</name>
    <dbReference type="NCBI Taxonomy" id="4639"/>
    <lineage>
        <taxon>Eukaryota</taxon>
        <taxon>Viridiplantae</taxon>
        <taxon>Streptophyta</taxon>
        <taxon>Embryophyta</taxon>
        <taxon>Tracheophyta</taxon>
        <taxon>Spermatophyta</taxon>
        <taxon>Magnoliopsida</taxon>
        <taxon>Liliopsida</taxon>
        <taxon>Zingiberales</taxon>
        <taxon>Musaceae</taxon>
        <taxon>Ensete</taxon>
    </lineage>
</organism>
<comment type="caution">
    <text evidence="2">The sequence shown here is derived from an EMBL/GenBank/DDBJ whole genome shotgun (WGS) entry which is preliminary data.</text>
</comment>
<evidence type="ECO:0000313" key="2">
    <source>
        <dbReference type="EMBL" id="RRT39481.1"/>
    </source>
</evidence>
<name>A0A426XJ29_ENSVE</name>
<sequence length="83" mass="9484">MVRTGISSLSRYGGASSLRRETRRRLVASFLRGEMHGTAGSGLSTYRYPIGLVRTTHIGRYRSKRRTLLHTSSYGREMLDHRK</sequence>
<gene>
    <name evidence="2" type="ORF">B296_00059096</name>
</gene>
<proteinExistence type="predicted"/>
<accession>A0A426XJ29</accession>
<reference evidence="2 3" key="1">
    <citation type="journal article" date="2014" name="Agronomy (Basel)">
        <title>A Draft Genome Sequence for Ensete ventricosum, the Drought-Tolerant Tree Against Hunger.</title>
        <authorList>
            <person name="Harrison J."/>
            <person name="Moore K.A."/>
            <person name="Paszkiewicz K."/>
            <person name="Jones T."/>
            <person name="Grant M."/>
            <person name="Ambacheew D."/>
            <person name="Muzemil S."/>
            <person name="Studholme D.J."/>
        </authorList>
    </citation>
    <scope>NUCLEOTIDE SEQUENCE [LARGE SCALE GENOMIC DNA]</scope>
</reference>
<dbReference type="EMBL" id="AMZH03020140">
    <property type="protein sequence ID" value="RRT39481.1"/>
    <property type="molecule type" value="Genomic_DNA"/>
</dbReference>
<dbReference type="Proteomes" id="UP000287651">
    <property type="component" value="Unassembled WGS sequence"/>
</dbReference>
<protein>
    <submittedName>
        <fullName evidence="2">Uncharacterized protein</fullName>
    </submittedName>
</protein>
<evidence type="ECO:0000313" key="3">
    <source>
        <dbReference type="Proteomes" id="UP000287651"/>
    </source>
</evidence>
<dbReference type="AlphaFoldDB" id="A0A426XJ29"/>
<feature type="region of interest" description="Disordered" evidence="1">
    <location>
        <begin position="1"/>
        <end position="20"/>
    </location>
</feature>